<dbReference type="Pfam" id="PF00590">
    <property type="entry name" value="TP_methylase"/>
    <property type="match status" value="1"/>
</dbReference>
<dbReference type="RefSeq" id="WP_191767957.1">
    <property type="nucleotide sequence ID" value="NZ_JACSRA010000007.1"/>
</dbReference>
<accession>A0ABR8PS21</accession>
<dbReference type="InterPro" id="IPR035013">
    <property type="entry name" value="YabN_N"/>
</dbReference>
<evidence type="ECO:0000259" key="1">
    <source>
        <dbReference type="Pfam" id="PF00590"/>
    </source>
</evidence>
<comment type="caution">
    <text evidence="3">The sequence shown here is derived from an EMBL/GenBank/DDBJ whole genome shotgun (WGS) entry which is preliminary data.</text>
</comment>
<evidence type="ECO:0000259" key="2">
    <source>
        <dbReference type="Pfam" id="PF03819"/>
    </source>
</evidence>
<dbReference type="Proteomes" id="UP000627781">
    <property type="component" value="Unassembled WGS sequence"/>
</dbReference>
<dbReference type="Gene3D" id="1.10.287.1080">
    <property type="entry name" value="MazG-like"/>
    <property type="match status" value="2"/>
</dbReference>
<name>A0ABR8PS21_9CLOT</name>
<proteinExistence type="predicted"/>
<dbReference type="InterPro" id="IPR024180">
    <property type="entry name" value="Tetrapyrrole_Mease/MazG_pred"/>
</dbReference>
<sequence length="483" mass="55726">MIKIVGLGPGNIDELTIGAINTLKEKSDVIVRTEKHPVVEYLKTEGVNFTSYDYVYEELTNFDKVYEEIASDLINKHKERGNLVYAVPGHPLEAEKSVTNLINLCKENSVKYEIVPATSFLDVIMNRLEIDFTDGIKVVDAFDIDKQIFDKRVGTVITQVYNQFIASEVKIKLGEYYSDETEIIYCRAIGVEGEESIRNIPLYELDMQDDLDYLTSVYVPRDIKNKKDIYDLMDIIDILRGENGCPWDMEQTHDSIKSAIIEESYEVYEAIKNEDDNALIEELGDVLLQIIFHSAIGREEGYFNFGDVIQGICDKMIYRHPHVFGNSNVKDSREVLENWDELKKKEKNFNTIGDELEGIAKALPALVRASKVQKKVKKVGFDWDNIEDVIKKVEEEINEVLDVYKSENRARITEEVGDLIFSCVNFCRFLGVDAEEALNFTTDKFIKRFNYIEEKSRERRVSLESMPIEEMNILWEDAKKLEK</sequence>
<evidence type="ECO:0000313" key="3">
    <source>
        <dbReference type="EMBL" id="MBD7910968.1"/>
    </source>
</evidence>
<dbReference type="PIRSF" id="PIRSF002845">
    <property type="entry name" value="Ttrprl_mtas_MazG"/>
    <property type="match status" value="1"/>
</dbReference>
<dbReference type="SUPFAM" id="SSF101386">
    <property type="entry name" value="all-alpha NTP pyrophosphatases"/>
    <property type="match status" value="2"/>
</dbReference>
<dbReference type="InterPro" id="IPR014777">
    <property type="entry name" value="4pyrrole_Mease_sub1"/>
</dbReference>
<feature type="domain" description="NTP pyrophosphohydrolase MazG-like" evidence="2">
    <location>
        <begin position="251"/>
        <end position="324"/>
    </location>
</feature>
<dbReference type="InterPro" id="IPR004518">
    <property type="entry name" value="MazG-like_dom"/>
</dbReference>
<dbReference type="Pfam" id="PF03819">
    <property type="entry name" value="MazG"/>
    <property type="match status" value="2"/>
</dbReference>
<protein>
    <submittedName>
        <fullName evidence="3">Nucleoside triphosphate pyrophosphohydrolase</fullName>
        <ecNumber evidence="3">3.6.1.9</ecNumber>
    </submittedName>
</protein>
<dbReference type="PANTHER" id="PTHR30522:SF0">
    <property type="entry name" value="NUCLEOSIDE TRIPHOSPHATE PYROPHOSPHOHYDROLASE"/>
    <property type="match status" value="1"/>
</dbReference>
<reference evidence="3 4" key="1">
    <citation type="submission" date="2020-08" db="EMBL/GenBank/DDBJ databases">
        <title>A Genomic Blueprint of the Chicken Gut Microbiome.</title>
        <authorList>
            <person name="Gilroy R."/>
            <person name="Ravi A."/>
            <person name="Getino M."/>
            <person name="Pursley I."/>
            <person name="Horton D.L."/>
            <person name="Alikhan N.-F."/>
            <person name="Baker D."/>
            <person name="Gharbi K."/>
            <person name="Hall N."/>
            <person name="Watson M."/>
            <person name="Adriaenssens E.M."/>
            <person name="Foster-Nyarko E."/>
            <person name="Jarju S."/>
            <person name="Secka A."/>
            <person name="Antonio M."/>
            <person name="Oren A."/>
            <person name="Chaudhuri R."/>
            <person name="La Ragione R.M."/>
            <person name="Hildebrand F."/>
            <person name="Pallen M.J."/>
        </authorList>
    </citation>
    <scope>NUCLEOTIDE SEQUENCE [LARGE SCALE GENOMIC DNA]</scope>
    <source>
        <strain evidence="3 4">Sa3CVN1</strain>
    </source>
</reference>
<evidence type="ECO:0000313" key="4">
    <source>
        <dbReference type="Proteomes" id="UP000627781"/>
    </source>
</evidence>
<dbReference type="InterPro" id="IPR011551">
    <property type="entry name" value="NTP_PyrPHydrolase_MazG"/>
</dbReference>
<dbReference type="NCBIfam" id="NF007113">
    <property type="entry name" value="PRK09562.1"/>
    <property type="match status" value="1"/>
</dbReference>
<gene>
    <name evidence="3" type="primary">mazG</name>
    <name evidence="3" type="ORF">H9661_06315</name>
</gene>
<dbReference type="NCBIfam" id="TIGR00444">
    <property type="entry name" value="mazG"/>
    <property type="match status" value="1"/>
</dbReference>
<feature type="domain" description="Tetrapyrrole methylase" evidence="1">
    <location>
        <begin position="2"/>
        <end position="204"/>
    </location>
</feature>
<dbReference type="PANTHER" id="PTHR30522">
    <property type="entry name" value="NUCLEOSIDE TRIPHOSPHATE PYROPHOSPHOHYDROLASE"/>
    <property type="match status" value="1"/>
</dbReference>
<keyword evidence="3" id="KW-0378">Hydrolase</keyword>
<dbReference type="SUPFAM" id="SSF53790">
    <property type="entry name" value="Tetrapyrrole methylase"/>
    <property type="match status" value="1"/>
</dbReference>
<keyword evidence="4" id="KW-1185">Reference proteome</keyword>
<organism evidence="3 4">
    <name type="scientific">Clostridium cibarium</name>
    <dbReference type="NCBI Taxonomy" id="2762247"/>
    <lineage>
        <taxon>Bacteria</taxon>
        <taxon>Bacillati</taxon>
        <taxon>Bacillota</taxon>
        <taxon>Clostridia</taxon>
        <taxon>Eubacteriales</taxon>
        <taxon>Clostridiaceae</taxon>
        <taxon>Clostridium</taxon>
    </lineage>
</organism>
<dbReference type="CDD" id="cd11723">
    <property type="entry name" value="YabN_N_like"/>
    <property type="match status" value="1"/>
</dbReference>
<dbReference type="CDD" id="cd11528">
    <property type="entry name" value="NTP-PPase_MazG_Nterm"/>
    <property type="match status" value="1"/>
</dbReference>
<dbReference type="EMBL" id="JACSRA010000007">
    <property type="protein sequence ID" value="MBD7910968.1"/>
    <property type="molecule type" value="Genomic_DNA"/>
</dbReference>
<dbReference type="InterPro" id="IPR048011">
    <property type="entry name" value="NTP-PPase_MazG-like_C"/>
</dbReference>
<dbReference type="InterPro" id="IPR035996">
    <property type="entry name" value="4pyrrol_Methylase_sf"/>
</dbReference>
<dbReference type="GO" id="GO:0047429">
    <property type="term" value="F:nucleoside triphosphate diphosphatase activity"/>
    <property type="evidence" value="ECO:0007669"/>
    <property type="project" value="UniProtKB-EC"/>
</dbReference>
<dbReference type="EC" id="3.6.1.9" evidence="3"/>
<dbReference type="CDD" id="cd11529">
    <property type="entry name" value="NTP-PPase_MazG_Cterm"/>
    <property type="match status" value="1"/>
</dbReference>
<feature type="domain" description="NTP pyrophosphohydrolase MazG-like" evidence="2">
    <location>
        <begin position="387"/>
        <end position="449"/>
    </location>
</feature>
<dbReference type="Gene3D" id="3.40.1010.10">
    <property type="entry name" value="Cobalt-precorrin-4 Transmethylase, Domain 1"/>
    <property type="match status" value="1"/>
</dbReference>
<dbReference type="InterPro" id="IPR000878">
    <property type="entry name" value="4pyrrol_Mease"/>
</dbReference>
<dbReference type="InterPro" id="IPR048015">
    <property type="entry name" value="NTP-PPase_MazG-like_N"/>
</dbReference>